<reference evidence="7 8" key="1">
    <citation type="journal article" date="2022" name="Genome Biol. Evol.">
        <title>Host diet, physiology and behaviors set the stage for Lachnospiraceae cladogenesis.</title>
        <authorList>
            <person name="Vera-Ponce De Leon A."/>
            <person name="Schneider M."/>
            <person name="Jahnes B.C."/>
            <person name="Sadowski V."/>
            <person name="Camuy-Velez L.A."/>
            <person name="Duan J."/>
            <person name="Sabree Z.L."/>
        </authorList>
    </citation>
    <scope>NUCLEOTIDE SEQUENCE [LARGE SCALE GENOMIC DNA]</scope>
    <source>
        <strain evidence="7 8">PAL113</strain>
    </source>
</reference>
<evidence type="ECO:0000256" key="4">
    <source>
        <dbReference type="SAM" id="SignalP"/>
    </source>
</evidence>
<proteinExistence type="predicted"/>
<feature type="signal peptide" evidence="4">
    <location>
        <begin position="1"/>
        <end position="25"/>
    </location>
</feature>
<evidence type="ECO:0000259" key="6">
    <source>
        <dbReference type="Pfam" id="PF18998"/>
    </source>
</evidence>
<comment type="subcellular location">
    <subcellularLocation>
        <location evidence="1">Cell envelope</location>
    </subcellularLocation>
</comment>
<dbReference type="RefSeq" id="WP_262066461.1">
    <property type="nucleotide sequence ID" value="NZ_JAMXOD010000012.1"/>
</dbReference>
<dbReference type="Proteomes" id="UP001523566">
    <property type="component" value="Unassembled WGS sequence"/>
</dbReference>
<evidence type="ECO:0000256" key="1">
    <source>
        <dbReference type="ARBA" id="ARBA00004196"/>
    </source>
</evidence>
<evidence type="ECO:0000259" key="5">
    <source>
        <dbReference type="Pfam" id="PF07581"/>
    </source>
</evidence>
<dbReference type="Gene3D" id="2.160.20.110">
    <property type="match status" value="2"/>
</dbReference>
<gene>
    <name evidence="7" type="ORF">NK125_09635</name>
</gene>
<dbReference type="InterPro" id="IPR042229">
    <property type="entry name" value="Listeria/Bacterioides_rpt_sf"/>
</dbReference>
<feature type="compositionally biased region" description="Basic and acidic residues" evidence="2">
    <location>
        <begin position="740"/>
        <end position="757"/>
    </location>
</feature>
<sequence>MKRRITRFLIVPLLFVFILSNVSEAAEGQAFTGIEIAFDSVEYLSYDNDMADYRQIRELYTAGVATFFVGTASELAAIADLVREGNDFAGKTVILTSDIDLEGAGLEENRIEENDTYFLQYSGTVTNAWKGIGTKENPFRGNFDGAGHRIKRMIAIDLGDETHAYAGLFGSIEGGNISNIGIDSDSCTVAYASGFANGGGIVGYSTNSRISSSYNSGVVIASSENNSKGGGIVGYCFVDTYIENCYNTGKILSSFKTTSTASYGGGIAGDSLGIIENCYNTGEIQTASSSTFLSNSYGGGIVGHNYGFEQGDIQNSYNTGAVSAALTQKATYGGAYGGGIAGYNQEVIGHCYNTGEVLSMHIPKLQTATSVYGGGVAGNNSKLVYSSYNTESITSIFSSPLNPPSYGGGIIGLQQTGEAECVDCYYDERGTITADAVDENGKISGLRDSLEGSNYQRAQVPDGLGNVTEKNVFNGAESSWYYAPLEAGAGIHPELKLVYKKENLSLGYEDGKARADLGESSFLPEIEMGSLSYQWFVGNEMMGDAENDTYTLTEKELNQLICVAVEADNYVGRMYSKREWVRQIEWMENGGEEDAVLGKTFFLEGNFITPPTEPIREGYVFGGWYQEPGSENEWNFEEDVATQNTKLYAKWKPLYDVTIQKGIGKGNVSVDKNQALEGEIIVVSPQPEEGYRLVADSVRANDVVIPLVDGQYQFTMPGQAVEVAASFEAIPKNPEIPSNENKESEKEMKPVSKPVDKPVNKPLKVPTAVKTGQSQRIIVYFLLMVLAGGAIATCFYYKKKY</sequence>
<dbReference type="Pfam" id="PF18998">
    <property type="entry name" value="Flg_new_2"/>
    <property type="match status" value="1"/>
</dbReference>
<dbReference type="InterPro" id="IPR044060">
    <property type="entry name" value="Bacterial_rp_domain"/>
</dbReference>
<feature type="domain" description="GLUG" evidence="5">
    <location>
        <begin position="294"/>
        <end position="323"/>
    </location>
</feature>
<evidence type="ECO:0000256" key="3">
    <source>
        <dbReference type="SAM" id="Phobius"/>
    </source>
</evidence>
<comment type="caution">
    <text evidence="7">The sequence shown here is derived from an EMBL/GenBank/DDBJ whole genome shotgun (WGS) entry which is preliminary data.</text>
</comment>
<dbReference type="InterPro" id="IPR011493">
    <property type="entry name" value="GLUG"/>
</dbReference>
<feature type="chain" id="PRO_5045208458" evidence="4">
    <location>
        <begin position="26"/>
        <end position="801"/>
    </location>
</feature>
<feature type="region of interest" description="Disordered" evidence="2">
    <location>
        <begin position="732"/>
        <end position="757"/>
    </location>
</feature>
<keyword evidence="4" id="KW-0732">Signal</keyword>
<evidence type="ECO:0000313" key="8">
    <source>
        <dbReference type="Proteomes" id="UP001523566"/>
    </source>
</evidence>
<evidence type="ECO:0000256" key="2">
    <source>
        <dbReference type="SAM" id="MobiDB-lite"/>
    </source>
</evidence>
<name>A0ABT1EA12_9FIRM</name>
<dbReference type="Pfam" id="PF07581">
    <property type="entry name" value="Glug"/>
    <property type="match status" value="1"/>
</dbReference>
<protein>
    <submittedName>
        <fullName evidence="7">InlB B-repeat-containing protein</fullName>
    </submittedName>
</protein>
<evidence type="ECO:0000313" key="7">
    <source>
        <dbReference type="EMBL" id="MCP1102676.1"/>
    </source>
</evidence>
<keyword evidence="8" id="KW-1185">Reference proteome</keyword>
<keyword evidence="3" id="KW-0812">Transmembrane</keyword>
<dbReference type="NCBIfam" id="TIGR02543">
    <property type="entry name" value="List_Bact_rpt"/>
    <property type="match status" value="1"/>
</dbReference>
<feature type="domain" description="Bacterial repeat" evidence="6">
    <location>
        <begin position="656"/>
        <end position="730"/>
    </location>
</feature>
<accession>A0ABT1EA12</accession>
<dbReference type="Gene3D" id="2.60.40.4270">
    <property type="entry name" value="Listeria-Bacteroides repeat domain"/>
    <property type="match status" value="1"/>
</dbReference>
<feature type="transmembrane region" description="Helical" evidence="3">
    <location>
        <begin position="777"/>
        <end position="797"/>
    </location>
</feature>
<dbReference type="EMBL" id="JAMZFW010000012">
    <property type="protein sequence ID" value="MCP1102676.1"/>
    <property type="molecule type" value="Genomic_DNA"/>
</dbReference>
<organism evidence="7 8">
    <name type="scientific">Aequitasia blattaphilus</name>
    <dbReference type="NCBI Taxonomy" id="2949332"/>
    <lineage>
        <taxon>Bacteria</taxon>
        <taxon>Bacillati</taxon>
        <taxon>Bacillota</taxon>
        <taxon>Clostridia</taxon>
        <taxon>Lachnospirales</taxon>
        <taxon>Lachnospiraceae</taxon>
        <taxon>Aequitasia</taxon>
    </lineage>
</organism>
<keyword evidence="3" id="KW-0472">Membrane</keyword>
<dbReference type="InterPro" id="IPR013378">
    <property type="entry name" value="InlB-like_B-rpt"/>
</dbReference>
<dbReference type="Pfam" id="PF09479">
    <property type="entry name" value="Flg_new"/>
    <property type="match status" value="1"/>
</dbReference>
<keyword evidence="3" id="KW-1133">Transmembrane helix</keyword>